<feature type="compositionally biased region" description="Polar residues" evidence="1">
    <location>
        <begin position="30"/>
        <end position="39"/>
    </location>
</feature>
<dbReference type="AlphaFoldDB" id="A0A9P3GJZ2"/>
<protein>
    <submittedName>
        <fullName evidence="2">Uncharacterized protein</fullName>
    </submittedName>
</protein>
<feature type="region of interest" description="Disordered" evidence="1">
    <location>
        <begin position="16"/>
        <end position="45"/>
    </location>
</feature>
<reference evidence="2 3" key="1">
    <citation type="submission" date="2021-08" db="EMBL/GenBank/DDBJ databases">
        <title>Draft Genome Sequence of Phanerochaete sordida strain YK-624.</title>
        <authorList>
            <person name="Mori T."/>
            <person name="Dohra H."/>
            <person name="Suzuki T."/>
            <person name="Kawagishi H."/>
            <person name="Hirai H."/>
        </authorList>
    </citation>
    <scope>NUCLEOTIDE SEQUENCE [LARGE SCALE GENOMIC DNA]</scope>
    <source>
        <strain evidence="2 3">YK-624</strain>
    </source>
</reference>
<dbReference type="Proteomes" id="UP000703269">
    <property type="component" value="Unassembled WGS sequence"/>
</dbReference>
<evidence type="ECO:0000313" key="3">
    <source>
        <dbReference type="Proteomes" id="UP000703269"/>
    </source>
</evidence>
<evidence type="ECO:0000256" key="1">
    <source>
        <dbReference type="SAM" id="MobiDB-lite"/>
    </source>
</evidence>
<name>A0A9P3GJZ2_9APHY</name>
<sequence>MAHREATRTLDWLAGCGVRRRRGSKRQRSAPASSQTRSPSKPGHVELSALCCSSQTLTSPFDGCLQLYSKMSQGPSH</sequence>
<keyword evidence="3" id="KW-1185">Reference proteome</keyword>
<dbReference type="EMBL" id="BPQB01000070">
    <property type="protein sequence ID" value="GJE97293.1"/>
    <property type="molecule type" value="Genomic_DNA"/>
</dbReference>
<feature type="compositionally biased region" description="Basic residues" evidence="1">
    <location>
        <begin position="18"/>
        <end position="28"/>
    </location>
</feature>
<accession>A0A9P3GJZ2</accession>
<proteinExistence type="predicted"/>
<evidence type="ECO:0000313" key="2">
    <source>
        <dbReference type="EMBL" id="GJE97293.1"/>
    </source>
</evidence>
<comment type="caution">
    <text evidence="2">The sequence shown here is derived from an EMBL/GenBank/DDBJ whole genome shotgun (WGS) entry which is preliminary data.</text>
</comment>
<gene>
    <name evidence="2" type="ORF">PsYK624_135090</name>
</gene>
<organism evidence="2 3">
    <name type="scientific">Phanerochaete sordida</name>
    <dbReference type="NCBI Taxonomy" id="48140"/>
    <lineage>
        <taxon>Eukaryota</taxon>
        <taxon>Fungi</taxon>
        <taxon>Dikarya</taxon>
        <taxon>Basidiomycota</taxon>
        <taxon>Agaricomycotina</taxon>
        <taxon>Agaricomycetes</taxon>
        <taxon>Polyporales</taxon>
        <taxon>Phanerochaetaceae</taxon>
        <taxon>Phanerochaete</taxon>
    </lineage>
</organism>